<dbReference type="Proteomes" id="UP000228621">
    <property type="component" value="Unassembled WGS sequence"/>
</dbReference>
<feature type="active site" evidence="3">
    <location>
        <position position="46"/>
    </location>
</feature>
<dbReference type="AlphaFoldDB" id="A0A2A5JRP3"/>
<keyword evidence="5" id="KW-1185">Reference proteome</keyword>
<proteinExistence type="inferred from homology"/>
<dbReference type="EMBL" id="NKHF01000038">
    <property type="protein sequence ID" value="PCK32152.1"/>
    <property type="molecule type" value="Genomic_DNA"/>
</dbReference>
<dbReference type="PIRSF" id="PIRSF016184">
    <property type="entry name" value="PhzC_PhzF"/>
    <property type="match status" value="1"/>
</dbReference>
<dbReference type="OrthoDB" id="9788221at2"/>
<sequence>MQVEYFVVDAFTRTRFGGNNAAIVEIKEWFNDDLMQKIASENNLSETAFLKQIGDNRYAIRWFSPITEIDFCGHATLAAAYVLFNYKGKVGEIAFQTQEVGTLTVSQATDSRILMQFPNLAPEATKTPEALLEGLNVTPTLVLKNRQAYFVVVDTEQQVPSCEYDSDKLKTLAPLDVVVTTKGNDVDFVSRYFWPANGGDEDPVTGSIHAGLAPYWSKVLGKNNLLAHQVSTRGGELFCEVTDDTIIVSGYGVIYAKGMFEIDGE</sequence>
<gene>
    <name evidence="4" type="ORF">CEX98_08585</name>
</gene>
<name>A0A2A5JRP3_PSEO7</name>
<evidence type="ECO:0000313" key="4">
    <source>
        <dbReference type="EMBL" id="PCK32152.1"/>
    </source>
</evidence>
<dbReference type="PANTHER" id="PTHR13774:SF17">
    <property type="entry name" value="PHENAZINE BIOSYNTHESIS-LIKE DOMAIN-CONTAINING PROTEIN"/>
    <property type="match status" value="1"/>
</dbReference>
<dbReference type="NCBIfam" id="TIGR00654">
    <property type="entry name" value="PhzF_family"/>
    <property type="match status" value="1"/>
</dbReference>
<evidence type="ECO:0000256" key="2">
    <source>
        <dbReference type="ARBA" id="ARBA00023235"/>
    </source>
</evidence>
<dbReference type="GO" id="GO:0016853">
    <property type="term" value="F:isomerase activity"/>
    <property type="evidence" value="ECO:0007669"/>
    <property type="project" value="UniProtKB-KW"/>
</dbReference>
<comment type="caution">
    <text evidence="4">The sequence shown here is derived from an EMBL/GenBank/DDBJ whole genome shotgun (WGS) entry which is preliminary data.</text>
</comment>
<dbReference type="PANTHER" id="PTHR13774">
    <property type="entry name" value="PHENAZINE BIOSYNTHESIS PROTEIN"/>
    <property type="match status" value="1"/>
</dbReference>
<accession>A0A2A5JRP3</accession>
<evidence type="ECO:0000256" key="3">
    <source>
        <dbReference type="PIRSR" id="PIRSR016184-1"/>
    </source>
</evidence>
<keyword evidence="2" id="KW-0413">Isomerase</keyword>
<dbReference type="RefSeq" id="WP_099641680.1">
    <property type="nucleotide sequence ID" value="NZ_NKHF01000038.1"/>
</dbReference>
<dbReference type="GO" id="GO:0005737">
    <property type="term" value="C:cytoplasm"/>
    <property type="evidence" value="ECO:0007669"/>
    <property type="project" value="TreeGrafter"/>
</dbReference>
<evidence type="ECO:0000256" key="1">
    <source>
        <dbReference type="ARBA" id="ARBA00008270"/>
    </source>
</evidence>
<reference evidence="5" key="1">
    <citation type="journal article" date="2019" name="Genome Announc.">
        <title>Draft Genome Sequence of Pseudoalteromonas piscicida Strain 36Y ROTHPW, an Hypersaline Seawater Isolate from the South Coast of Sonora, Mexico.</title>
        <authorList>
            <person name="Sanchez-Diaz R."/>
            <person name="Molina-Garza Z.J."/>
            <person name="Cruz-Suarez L.E."/>
            <person name="Selvin J."/>
            <person name="Kiran G.S."/>
            <person name="Ibarra-Gamez J.C."/>
            <person name="Gomez-Gil B."/>
            <person name="Galaviz-Silva L."/>
        </authorList>
    </citation>
    <scope>NUCLEOTIDE SEQUENCE [LARGE SCALE GENOMIC DNA]</scope>
    <source>
        <strain evidence="5">36Y_RITHPW</strain>
    </source>
</reference>
<protein>
    <submittedName>
        <fullName evidence="4">Phenazine biosynthesis protein PhzF</fullName>
    </submittedName>
</protein>
<evidence type="ECO:0000313" key="5">
    <source>
        <dbReference type="Proteomes" id="UP000228621"/>
    </source>
</evidence>
<dbReference type="SUPFAM" id="SSF54506">
    <property type="entry name" value="Diaminopimelate epimerase-like"/>
    <property type="match status" value="1"/>
</dbReference>
<dbReference type="Gene3D" id="3.10.310.10">
    <property type="entry name" value="Diaminopimelate Epimerase, Chain A, domain 1"/>
    <property type="match status" value="2"/>
</dbReference>
<comment type="similarity">
    <text evidence="1">Belongs to the PhzF family.</text>
</comment>
<organism evidence="4 5">
    <name type="scientific">Pseudoalteromonas piscicida</name>
    <dbReference type="NCBI Taxonomy" id="43662"/>
    <lineage>
        <taxon>Bacteria</taxon>
        <taxon>Pseudomonadati</taxon>
        <taxon>Pseudomonadota</taxon>
        <taxon>Gammaproteobacteria</taxon>
        <taxon>Alteromonadales</taxon>
        <taxon>Pseudoalteromonadaceae</taxon>
        <taxon>Pseudoalteromonas</taxon>
    </lineage>
</organism>
<dbReference type="Pfam" id="PF02567">
    <property type="entry name" value="PhzC-PhzF"/>
    <property type="match status" value="1"/>
</dbReference>
<dbReference type="InterPro" id="IPR003719">
    <property type="entry name" value="Phenazine_PhzF-like"/>
</dbReference>